<dbReference type="InterPro" id="IPR011013">
    <property type="entry name" value="Gal_mutarotase_sf_dom"/>
</dbReference>
<dbReference type="PANTHER" id="PTHR10091">
    <property type="entry name" value="ALDOSE-1-EPIMERASE"/>
    <property type="match status" value="1"/>
</dbReference>
<dbReference type="InterPro" id="IPR015443">
    <property type="entry name" value="Aldose_1-epimerase"/>
</dbReference>
<comment type="similarity">
    <text evidence="2 5">Belongs to the aldose epimerase family.</text>
</comment>
<keyword evidence="3 5" id="KW-0413">Isomerase</keyword>
<dbReference type="InterPro" id="IPR014718">
    <property type="entry name" value="GH-type_carb-bd"/>
</dbReference>
<dbReference type="InterPro" id="IPR047215">
    <property type="entry name" value="Galactose_mutarotase-like"/>
</dbReference>
<keyword evidence="4 5" id="KW-0119">Carbohydrate metabolism</keyword>
<gene>
    <name evidence="6" type="ORF">ACFOGI_00325</name>
</gene>
<evidence type="ECO:0000256" key="5">
    <source>
        <dbReference type="PIRNR" id="PIRNR005096"/>
    </source>
</evidence>
<dbReference type="SUPFAM" id="SSF74650">
    <property type="entry name" value="Galactose mutarotase-like"/>
    <property type="match status" value="1"/>
</dbReference>
<dbReference type="PANTHER" id="PTHR10091:SF0">
    <property type="entry name" value="GALACTOSE MUTAROTASE"/>
    <property type="match status" value="1"/>
</dbReference>
<keyword evidence="7" id="KW-1185">Reference proteome</keyword>
<dbReference type="Gene3D" id="2.70.98.10">
    <property type="match status" value="1"/>
</dbReference>
<evidence type="ECO:0000256" key="1">
    <source>
        <dbReference type="ARBA" id="ARBA00005028"/>
    </source>
</evidence>
<dbReference type="RefSeq" id="WP_390266694.1">
    <property type="nucleotide sequence ID" value="NZ_JBHRSA010000003.1"/>
</dbReference>
<proteinExistence type="inferred from homology"/>
<dbReference type="GO" id="GO:0016853">
    <property type="term" value="F:isomerase activity"/>
    <property type="evidence" value="ECO:0007669"/>
    <property type="project" value="UniProtKB-KW"/>
</dbReference>
<dbReference type="InterPro" id="IPR008183">
    <property type="entry name" value="Aldose_1/G6P_1-epimerase"/>
</dbReference>
<evidence type="ECO:0000256" key="2">
    <source>
        <dbReference type="ARBA" id="ARBA00006206"/>
    </source>
</evidence>
<reference evidence="7" key="1">
    <citation type="journal article" date="2019" name="Int. J. Syst. Evol. Microbiol.">
        <title>The Global Catalogue of Microorganisms (GCM) 10K type strain sequencing project: providing services to taxonomists for standard genome sequencing and annotation.</title>
        <authorList>
            <consortium name="The Broad Institute Genomics Platform"/>
            <consortium name="The Broad Institute Genome Sequencing Center for Infectious Disease"/>
            <person name="Wu L."/>
            <person name="Ma J."/>
        </authorList>
    </citation>
    <scope>NUCLEOTIDE SEQUENCE [LARGE SCALE GENOMIC DNA]</scope>
    <source>
        <strain evidence="7">KCTC 13128</strain>
    </source>
</reference>
<name>A0ABV7CQM4_9BACI</name>
<evidence type="ECO:0000256" key="3">
    <source>
        <dbReference type="ARBA" id="ARBA00023235"/>
    </source>
</evidence>
<comment type="catalytic activity">
    <reaction evidence="5">
        <text>alpha-D-glucose = beta-D-glucose</text>
        <dbReference type="Rhea" id="RHEA:10264"/>
        <dbReference type="ChEBI" id="CHEBI:15903"/>
        <dbReference type="ChEBI" id="CHEBI:17925"/>
        <dbReference type="EC" id="5.1.3.3"/>
    </reaction>
</comment>
<evidence type="ECO:0000313" key="6">
    <source>
        <dbReference type="EMBL" id="MFC3038696.1"/>
    </source>
</evidence>
<dbReference type="Pfam" id="PF01263">
    <property type="entry name" value="Aldose_epim"/>
    <property type="match status" value="1"/>
</dbReference>
<evidence type="ECO:0000256" key="4">
    <source>
        <dbReference type="ARBA" id="ARBA00023277"/>
    </source>
</evidence>
<dbReference type="NCBIfam" id="NF008277">
    <property type="entry name" value="PRK11055.1"/>
    <property type="match status" value="1"/>
</dbReference>
<evidence type="ECO:0000313" key="7">
    <source>
        <dbReference type="Proteomes" id="UP001595279"/>
    </source>
</evidence>
<organism evidence="6 7">
    <name type="scientific">Virgibacillus xinjiangensis</name>
    <dbReference type="NCBI Taxonomy" id="393090"/>
    <lineage>
        <taxon>Bacteria</taxon>
        <taxon>Bacillati</taxon>
        <taxon>Bacillota</taxon>
        <taxon>Bacilli</taxon>
        <taxon>Bacillales</taxon>
        <taxon>Bacillaceae</taxon>
        <taxon>Virgibacillus</taxon>
    </lineage>
</organism>
<comment type="caution">
    <text evidence="6">The sequence shown here is derived from an EMBL/GenBank/DDBJ whole genome shotgun (WGS) entry which is preliminary data.</text>
</comment>
<dbReference type="Proteomes" id="UP001595279">
    <property type="component" value="Unassembled WGS sequence"/>
</dbReference>
<sequence>MVLEEEPLPGNWKLFKLKNQQGMEVHMLNYGGIITKILTPDRHGKLENVVLGYRKLSDYETDPYFLGAMIGRVAGRIKEAHFTIHETRYELEANDGRNHLHSGSHGFHQMMWDAEPFEREDNVGVKLRYLSKDGENGYPGNVEVAVTYTLTNDNELVLDYWASTDQRTPLALTNHSYFNLTGDMKGTIHDHLVKIDSQYFAELDADLIPTGRRLDVAGTPFDFNRGRKLGEGIAADNAQNELAGNGYDHYFFFHEPEQKKAVVKEEGSGRTLTMETNQPGMVMYTSNNLENGLVLSEGAAEPYSGVCFETQGSPASLHEKEFPRIVLDPEEEYQQRTLFRFGVDD</sequence>
<dbReference type="PIRSF" id="PIRSF005096">
    <property type="entry name" value="GALM"/>
    <property type="match status" value="1"/>
</dbReference>
<dbReference type="EMBL" id="JBHRSA010000003">
    <property type="protein sequence ID" value="MFC3038696.1"/>
    <property type="molecule type" value="Genomic_DNA"/>
</dbReference>
<accession>A0ABV7CQM4</accession>
<comment type="pathway">
    <text evidence="1 5">Carbohydrate metabolism; hexose metabolism.</text>
</comment>
<dbReference type="EC" id="5.1.3.3" evidence="5"/>
<dbReference type="CDD" id="cd09019">
    <property type="entry name" value="galactose_mutarotase_like"/>
    <property type="match status" value="1"/>
</dbReference>
<protein>
    <recommendedName>
        <fullName evidence="5">Aldose 1-epimerase</fullName>
        <ecNumber evidence="5">5.1.3.3</ecNumber>
    </recommendedName>
</protein>